<dbReference type="InterPro" id="IPR053184">
    <property type="entry name" value="FeoA-like"/>
</dbReference>
<sequence>KYQLKIYKGVDYMLLSMVSLGEIKKIKELRGKDSVKSHLQSLGFLPGEKIEVISENPSGIILLIKSTKIAINKAMANKIVVE</sequence>
<protein>
    <submittedName>
        <fullName evidence="3">Ferrous iron transport protein A</fullName>
    </submittedName>
</protein>
<evidence type="ECO:0000313" key="4">
    <source>
        <dbReference type="Proteomes" id="UP001140817"/>
    </source>
</evidence>
<evidence type="ECO:0000259" key="2">
    <source>
        <dbReference type="SMART" id="SM00899"/>
    </source>
</evidence>
<dbReference type="PANTHER" id="PTHR43151:SF1">
    <property type="entry name" value="SSR2333 PROTEIN"/>
    <property type="match status" value="1"/>
</dbReference>
<dbReference type="InterPro" id="IPR038157">
    <property type="entry name" value="FeoA_core_dom"/>
</dbReference>
<dbReference type="GO" id="GO:0046914">
    <property type="term" value="F:transition metal ion binding"/>
    <property type="evidence" value="ECO:0007669"/>
    <property type="project" value="InterPro"/>
</dbReference>
<dbReference type="SUPFAM" id="SSF50037">
    <property type="entry name" value="C-terminal domain of transcriptional repressors"/>
    <property type="match status" value="1"/>
</dbReference>
<reference evidence="3" key="1">
    <citation type="submission" date="2022-07" db="EMBL/GenBank/DDBJ databases">
        <title>Enhanced cultured diversity of the mouse gut microbiota enables custom-made synthetic communities.</title>
        <authorList>
            <person name="Afrizal A."/>
        </authorList>
    </citation>
    <scope>NUCLEOTIDE SEQUENCE</scope>
    <source>
        <strain evidence="3">DSM 29186</strain>
    </source>
</reference>
<evidence type="ECO:0000256" key="1">
    <source>
        <dbReference type="ARBA" id="ARBA00023004"/>
    </source>
</evidence>
<dbReference type="InterPro" id="IPR007167">
    <property type="entry name" value="Fe-transptr_FeoA-like"/>
</dbReference>
<dbReference type="Proteomes" id="UP001140817">
    <property type="component" value="Unassembled WGS sequence"/>
</dbReference>
<dbReference type="Gene3D" id="2.30.30.90">
    <property type="match status" value="1"/>
</dbReference>
<keyword evidence="1" id="KW-0408">Iron</keyword>
<dbReference type="SMART" id="SM00899">
    <property type="entry name" value="FeoA"/>
    <property type="match status" value="1"/>
</dbReference>
<dbReference type="PANTHER" id="PTHR43151">
    <property type="entry name" value="FEOA FAMILY PROTEIN"/>
    <property type="match status" value="1"/>
</dbReference>
<keyword evidence="4" id="KW-1185">Reference proteome</keyword>
<organism evidence="3 4">
    <name type="scientific">Terrisporobacter muris</name>
    <dbReference type="NCBI Taxonomy" id="2963284"/>
    <lineage>
        <taxon>Bacteria</taxon>
        <taxon>Bacillati</taxon>
        <taxon>Bacillota</taxon>
        <taxon>Clostridia</taxon>
        <taxon>Peptostreptococcales</taxon>
        <taxon>Peptostreptococcaceae</taxon>
        <taxon>Terrisporobacter</taxon>
    </lineage>
</organism>
<accession>A0A9X2MDN1</accession>
<dbReference type="InterPro" id="IPR008988">
    <property type="entry name" value="Transcriptional_repressor_C"/>
</dbReference>
<name>A0A9X2MDN1_9FIRM</name>
<gene>
    <name evidence="3" type="ORF">NSA58_18070</name>
</gene>
<dbReference type="Pfam" id="PF04023">
    <property type="entry name" value="FeoA"/>
    <property type="match status" value="1"/>
</dbReference>
<comment type="caution">
    <text evidence="3">The sequence shown here is derived from an EMBL/GenBank/DDBJ whole genome shotgun (WGS) entry which is preliminary data.</text>
</comment>
<dbReference type="EMBL" id="JANKBY010000376">
    <property type="protein sequence ID" value="MCR1824690.1"/>
    <property type="molecule type" value="Genomic_DNA"/>
</dbReference>
<dbReference type="AlphaFoldDB" id="A0A9X2MDN1"/>
<proteinExistence type="predicted"/>
<evidence type="ECO:0000313" key="3">
    <source>
        <dbReference type="EMBL" id="MCR1824690.1"/>
    </source>
</evidence>
<feature type="non-terminal residue" evidence="3">
    <location>
        <position position="1"/>
    </location>
</feature>
<feature type="domain" description="Ferrous iron transporter FeoA-like" evidence="2">
    <location>
        <begin position="13"/>
        <end position="82"/>
    </location>
</feature>
<dbReference type="RefSeq" id="WP_257560776.1">
    <property type="nucleotide sequence ID" value="NZ_JANKBY010000376.1"/>
</dbReference>